<dbReference type="InterPro" id="IPR000792">
    <property type="entry name" value="Tscrpt_reg_LuxR_C"/>
</dbReference>
<dbReference type="EMBL" id="NWMW01000001">
    <property type="protein sequence ID" value="PCD02900.1"/>
    <property type="molecule type" value="Genomic_DNA"/>
</dbReference>
<keyword evidence="2" id="KW-0812">Transmembrane</keyword>
<dbReference type="SUPFAM" id="SSF46894">
    <property type="entry name" value="C-terminal effector domain of the bipartite response regulators"/>
    <property type="match status" value="1"/>
</dbReference>
<gene>
    <name evidence="4" type="ORF">COC42_00155</name>
</gene>
<dbReference type="InterPro" id="IPR016032">
    <property type="entry name" value="Sig_transdc_resp-reg_C-effctor"/>
</dbReference>
<dbReference type="Gene3D" id="3.10.450.590">
    <property type="match status" value="1"/>
</dbReference>
<dbReference type="SMART" id="SM00421">
    <property type="entry name" value="HTH_LUXR"/>
    <property type="match status" value="1"/>
</dbReference>
<feature type="region of interest" description="Disordered" evidence="1">
    <location>
        <begin position="78"/>
        <end position="101"/>
    </location>
</feature>
<keyword evidence="5" id="KW-1185">Reference proteome</keyword>
<dbReference type="GO" id="GO:0003677">
    <property type="term" value="F:DNA binding"/>
    <property type="evidence" value="ECO:0007669"/>
    <property type="project" value="InterPro"/>
</dbReference>
<dbReference type="Pfam" id="PF00196">
    <property type="entry name" value="GerE"/>
    <property type="match status" value="1"/>
</dbReference>
<dbReference type="Pfam" id="PF13211">
    <property type="entry name" value="DUF4019"/>
    <property type="match status" value="1"/>
</dbReference>
<accession>A0A2A4B4A4</accession>
<feature type="domain" description="HTH luxR-type" evidence="3">
    <location>
        <begin position="5"/>
        <end position="70"/>
    </location>
</feature>
<keyword evidence="2" id="KW-1133">Transmembrane helix</keyword>
<sequence length="252" mass="27812">MQMPAARALDTLTDKEKATLRLIVRGHDAKSAARTLDLSVHTINERLREARRKLAVPSSREAARLLFEAEGGTLENIRDSEIGEGAELPSTEEGTAPTRGASWAGRPRLFIGVLVMTLTLGLLALIGLSQPATPPLPATQQATANAEVIEAAQRLFALIDANDWRASYQRFGDDFHKRNTEQAWTAASEKMRERFGPVKSRKFESWEEVPAPPEGYELVRFRTSYANKADAIERVAFAREGGTWKVVGVTVE</sequence>
<reference evidence="4 5" key="1">
    <citation type="submission" date="2017-09" db="EMBL/GenBank/DDBJ databases">
        <title>Sphingomonas spermidinifaciens 9NM-10, whole genome shotgun sequence.</title>
        <authorList>
            <person name="Feng G."/>
            <person name="Zhu H."/>
        </authorList>
    </citation>
    <scope>NUCLEOTIDE SEQUENCE [LARGE SCALE GENOMIC DNA]</scope>
    <source>
        <strain evidence="4 5">9NM-10</strain>
    </source>
</reference>
<comment type="caution">
    <text evidence="4">The sequence shown here is derived from an EMBL/GenBank/DDBJ whole genome shotgun (WGS) entry which is preliminary data.</text>
</comment>
<feature type="transmembrane region" description="Helical" evidence="2">
    <location>
        <begin position="109"/>
        <end position="128"/>
    </location>
</feature>
<organism evidence="4 5">
    <name type="scientific">Sphingomonas spermidinifaciens</name>
    <dbReference type="NCBI Taxonomy" id="1141889"/>
    <lineage>
        <taxon>Bacteria</taxon>
        <taxon>Pseudomonadati</taxon>
        <taxon>Pseudomonadota</taxon>
        <taxon>Alphaproteobacteria</taxon>
        <taxon>Sphingomonadales</taxon>
        <taxon>Sphingomonadaceae</taxon>
        <taxon>Sphingomonas</taxon>
    </lineage>
</organism>
<evidence type="ECO:0000256" key="1">
    <source>
        <dbReference type="SAM" id="MobiDB-lite"/>
    </source>
</evidence>
<protein>
    <submittedName>
        <fullName evidence="4">LuxR family transcriptional regulator</fullName>
    </submittedName>
</protein>
<proteinExistence type="predicted"/>
<name>A0A2A4B4A4_9SPHN</name>
<dbReference type="AlphaFoldDB" id="A0A2A4B4A4"/>
<evidence type="ECO:0000259" key="3">
    <source>
        <dbReference type="PROSITE" id="PS50043"/>
    </source>
</evidence>
<dbReference type="Gene3D" id="1.10.10.10">
    <property type="entry name" value="Winged helix-like DNA-binding domain superfamily/Winged helix DNA-binding domain"/>
    <property type="match status" value="1"/>
</dbReference>
<evidence type="ECO:0000313" key="5">
    <source>
        <dbReference type="Proteomes" id="UP000218366"/>
    </source>
</evidence>
<dbReference type="InterPro" id="IPR025091">
    <property type="entry name" value="DUF4019"/>
</dbReference>
<evidence type="ECO:0000256" key="2">
    <source>
        <dbReference type="SAM" id="Phobius"/>
    </source>
</evidence>
<keyword evidence="2" id="KW-0472">Membrane</keyword>
<dbReference type="GO" id="GO:0006355">
    <property type="term" value="P:regulation of DNA-templated transcription"/>
    <property type="evidence" value="ECO:0007669"/>
    <property type="project" value="InterPro"/>
</dbReference>
<dbReference type="Proteomes" id="UP000218366">
    <property type="component" value="Unassembled WGS sequence"/>
</dbReference>
<dbReference type="InterPro" id="IPR036388">
    <property type="entry name" value="WH-like_DNA-bd_sf"/>
</dbReference>
<evidence type="ECO:0000313" key="4">
    <source>
        <dbReference type="EMBL" id="PCD02900.1"/>
    </source>
</evidence>
<dbReference type="PROSITE" id="PS50043">
    <property type="entry name" value="HTH_LUXR_2"/>
    <property type="match status" value="1"/>
</dbReference>
<dbReference type="OrthoDB" id="7193436at2"/>